<dbReference type="InterPro" id="IPR004733">
    <property type="entry name" value="PurM_cligase"/>
</dbReference>
<proteinExistence type="predicted"/>
<evidence type="ECO:0000256" key="4">
    <source>
        <dbReference type="ARBA" id="ARBA00022741"/>
    </source>
</evidence>
<accession>A1RQR1</accession>
<evidence type="ECO:0000256" key="3">
    <source>
        <dbReference type="ARBA" id="ARBA00022598"/>
    </source>
</evidence>
<dbReference type="eggNOG" id="arCOG00639">
    <property type="taxonomic scope" value="Archaea"/>
</dbReference>
<dbReference type="GeneID" id="4617469"/>
<dbReference type="RefSeq" id="WP_011761870.1">
    <property type="nucleotide sequence ID" value="NC_008701.1"/>
</dbReference>
<comment type="pathway">
    <text evidence="1">Purine metabolism; IMP biosynthesis via de novo pathway; 5-amino-1-(5-phospho-D-ribosyl)imidazole from N(2)-formyl-N(1)-(5-phospho-D-ribosyl)glycinamide: step 2/2.</text>
</comment>
<dbReference type="InterPro" id="IPR036676">
    <property type="entry name" value="PurM-like_C_sf"/>
</dbReference>
<dbReference type="SUPFAM" id="SSF56042">
    <property type="entry name" value="PurM C-terminal domain-like"/>
    <property type="match status" value="1"/>
</dbReference>
<dbReference type="UniPathway" id="UPA00074">
    <property type="reaction ID" value="UER00129"/>
</dbReference>
<dbReference type="AlphaFoldDB" id="A1RQR1"/>
<sequence>MRYRDAGVDLDKHWAVHKAVSQYLGGARGIYTSSLEVGGARLTLHVDGVGTKAVLALELDRLEVAGRDCVTVNVNDIVCDGFKPLAVVDYVAVEPQHLDKVPRVVAGVASKAGEVGAQLLGGETAVLPGVIYGIDVVCTVLGIKAAYTRPPAPGDVLIGLPSTGPHANGYSLLRRLFKPEEEVCGRPAAELLLAEVADYSPVLKAMEEDTVAGAVHITGGGYRKLKKALGGLGAEVAFDVPCLFREIVKRGVEPHEAYQVFNMGIGMVVYTTKDRLGEALRALEPLNPRPIGEVKQGGGLLVNSIII</sequence>
<dbReference type="GO" id="GO:0006189">
    <property type="term" value="P:'de novo' IMP biosynthetic process"/>
    <property type="evidence" value="ECO:0007669"/>
    <property type="project" value="UniProtKB-UniPathway"/>
</dbReference>
<dbReference type="PANTHER" id="PTHR10520:SF12">
    <property type="entry name" value="TRIFUNCTIONAL PURINE BIOSYNTHETIC PROTEIN ADENOSINE-3"/>
    <property type="match status" value="1"/>
</dbReference>
<dbReference type="Pfam" id="PF02769">
    <property type="entry name" value="AIRS_C"/>
    <property type="match status" value="1"/>
</dbReference>
<evidence type="ECO:0000256" key="2">
    <source>
        <dbReference type="ARBA" id="ARBA00013047"/>
    </source>
</evidence>
<dbReference type="InterPro" id="IPR010918">
    <property type="entry name" value="PurM-like_C_dom"/>
</dbReference>
<dbReference type="Gene3D" id="3.90.650.10">
    <property type="entry name" value="PurM-like C-terminal domain"/>
    <property type="match status" value="1"/>
</dbReference>
<dbReference type="EC" id="6.3.3.1" evidence="2"/>
<reference evidence="8" key="1">
    <citation type="submission" date="2006-12" db="EMBL/GenBank/DDBJ databases">
        <title>Complete sequence of Pyrobaculum islandicum DSM 4184.</title>
        <authorList>
            <person name="Copeland A."/>
            <person name="Lucas S."/>
            <person name="Lapidus A."/>
            <person name="Barry K."/>
            <person name="Detter J.C."/>
            <person name="Glavina del Rio T."/>
            <person name="Dalin E."/>
            <person name="Tice H."/>
            <person name="Pitluck S."/>
            <person name="Meincke L."/>
            <person name="Brettin T."/>
            <person name="Bruce D."/>
            <person name="Han C."/>
            <person name="Tapia R."/>
            <person name="Gilna P."/>
            <person name="Schmutz J."/>
            <person name="Larimer F."/>
            <person name="Land M."/>
            <person name="Hauser L."/>
            <person name="Kyrpides N."/>
            <person name="Mikhailova N."/>
            <person name="Cozen A.E."/>
            <person name="Fitz-Gibbon S.T."/>
            <person name="House C.H."/>
            <person name="Saltikov C."/>
            <person name="Lowe T."/>
            <person name="Richardson P."/>
        </authorList>
    </citation>
    <scope>NUCLEOTIDE SEQUENCE [LARGE SCALE GENOMIC DNA]</scope>
    <source>
        <strain evidence="8">DSM 4184</strain>
    </source>
</reference>
<dbReference type="PANTHER" id="PTHR10520">
    <property type="entry name" value="TRIFUNCTIONAL PURINE BIOSYNTHETIC PROTEIN ADENOSINE-3-RELATED"/>
    <property type="match status" value="1"/>
</dbReference>
<feature type="domain" description="PurM-like C-terminal" evidence="7">
    <location>
        <begin position="153"/>
        <end position="299"/>
    </location>
</feature>
<dbReference type="SUPFAM" id="SSF55326">
    <property type="entry name" value="PurM N-terminal domain-like"/>
    <property type="match status" value="1"/>
</dbReference>
<dbReference type="InterPro" id="IPR016188">
    <property type="entry name" value="PurM-like_N"/>
</dbReference>
<dbReference type="InterPro" id="IPR036921">
    <property type="entry name" value="PurM-like_N_sf"/>
</dbReference>
<dbReference type="GO" id="GO:0005829">
    <property type="term" value="C:cytosol"/>
    <property type="evidence" value="ECO:0007669"/>
    <property type="project" value="TreeGrafter"/>
</dbReference>
<dbReference type="STRING" id="384616.Pisl_0110"/>
<name>A1RQR1_PYRIL</name>
<organism evidence="8 9">
    <name type="scientific">Pyrobaculum islandicum (strain DSM 4184 / JCM 9189 / GEO3)</name>
    <dbReference type="NCBI Taxonomy" id="384616"/>
    <lineage>
        <taxon>Archaea</taxon>
        <taxon>Thermoproteota</taxon>
        <taxon>Thermoprotei</taxon>
        <taxon>Thermoproteales</taxon>
        <taxon>Thermoproteaceae</taxon>
        <taxon>Pyrobaculum</taxon>
    </lineage>
</organism>
<gene>
    <name evidence="8" type="ordered locus">Pisl_0110</name>
</gene>
<evidence type="ECO:0000256" key="1">
    <source>
        <dbReference type="ARBA" id="ARBA00004686"/>
    </source>
</evidence>
<dbReference type="GO" id="GO:0004641">
    <property type="term" value="F:phosphoribosylformylglycinamidine cyclo-ligase activity"/>
    <property type="evidence" value="ECO:0007669"/>
    <property type="project" value="UniProtKB-EC"/>
</dbReference>
<protein>
    <recommendedName>
        <fullName evidence="2">phosphoribosylformylglycinamidine cyclo-ligase</fullName>
        <ecNumber evidence="2">6.3.3.1</ecNumber>
    </recommendedName>
</protein>
<dbReference type="HOGENOM" id="CLU_047116_0_0_2"/>
<keyword evidence="4" id="KW-0547">Nucleotide-binding</keyword>
<keyword evidence="3 8" id="KW-0436">Ligase</keyword>
<dbReference type="Gene3D" id="3.30.1330.10">
    <property type="entry name" value="PurM-like, N-terminal domain"/>
    <property type="match status" value="1"/>
</dbReference>
<keyword evidence="5" id="KW-0067">ATP-binding</keyword>
<keyword evidence="9" id="KW-1185">Reference proteome</keyword>
<dbReference type="GO" id="GO:0004637">
    <property type="term" value="F:phosphoribosylamine-glycine ligase activity"/>
    <property type="evidence" value="ECO:0007669"/>
    <property type="project" value="TreeGrafter"/>
</dbReference>
<evidence type="ECO:0000259" key="6">
    <source>
        <dbReference type="Pfam" id="PF00586"/>
    </source>
</evidence>
<dbReference type="Pfam" id="PF00586">
    <property type="entry name" value="AIRS"/>
    <property type="match status" value="1"/>
</dbReference>
<dbReference type="Proteomes" id="UP000002595">
    <property type="component" value="Chromosome"/>
</dbReference>
<dbReference type="GO" id="GO:0005524">
    <property type="term" value="F:ATP binding"/>
    <property type="evidence" value="ECO:0007669"/>
    <property type="project" value="UniProtKB-KW"/>
</dbReference>
<evidence type="ECO:0000313" key="8">
    <source>
        <dbReference type="EMBL" id="ABL87293.1"/>
    </source>
</evidence>
<feature type="domain" description="PurM-like N-terminal" evidence="6">
    <location>
        <begin position="38"/>
        <end position="143"/>
    </location>
</feature>
<dbReference type="EMBL" id="CP000504">
    <property type="protein sequence ID" value="ABL87293.1"/>
    <property type="molecule type" value="Genomic_DNA"/>
</dbReference>
<evidence type="ECO:0000256" key="5">
    <source>
        <dbReference type="ARBA" id="ARBA00022840"/>
    </source>
</evidence>
<evidence type="ECO:0000313" key="9">
    <source>
        <dbReference type="Proteomes" id="UP000002595"/>
    </source>
</evidence>
<dbReference type="CDD" id="cd02196">
    <property type="entry name" value="PurM"/>
    <property type="match status" value="1"/>
</dbReference>
<dbReference type="OrthoDB" id="6605at2157"/>
<dbReference type="KEGG" id="pis:Pisl_0110"/>
<dbReference type="GO" id="GO:0046084">
    <property type="term" value="P:adenine biosynthetic process"/>
    <property type="evidence" value="ECO:0007669"/>
    <property type="project" value="TreeGrafter"/>
</dbReference>
<evidence type="ECO:0000259" key="7">
    <source>
        <dbReference type="Pfam" id="PF02769"/>
    </source>
</evidence>